<dbReference type="Pfam" id="PF10458">
    <property type="entry name" value="Val_tRNA-synt_C"/>
    <property type="match status" value="1"/>
</dbReference>
<dbReference type="GO" id="GO:0006438">
    <property type="term" value="P:valyl-tRNA aminoacylation"/>
    <property type="evidence" value="ECO:0007669"/>
    <property type="project" value="UniProtKB-UniRule"/>
</dbReference>
<feature type="domain" description="Valyl-tRNA synthetase tRNA-binding arm" evidence="15">
    <location>
        <begin position="822"/>
        <end position="879"/>
    </location>
</feature>
<dbReference type="GO" id="GO:0005524">
    <property type="term" value="F:ATP binding"/>
    <property type="evidence" value="ECO:0007669"/>
    <property type="project" value="UniProtKB-UniRule"/>
</dbReference>
<dbReference type="Gene3D" id="1.10.287.380">
    <property type="entry name" value="Valyl-tRNA synthetase, C-terminal domain"/>
    <property type="match status" value="1"/>
</dbReference>
<keyword evidence="9 12" id="KW-0030">Aminoacyl-tRNA synthetase</keyword>
<dbReference type="PANTHER" id="PTHR11946">
    <property type="entry name" value="VALYL-TRNA SYNTHETASES"/>
    <property type="match status" value="1"/>
</dbReference>
<evidence type="ECO:0000256" key="1">
    <source>
        <dbReference type="ARBA" id="ARBA00004496"/>
    </source>
</evidence>
<proteinExistence type="inferred from homology"/>
<evidence type="ECO:0000256" key="6">
    <source>
        <dbReference type="ARBA" id="ARBA00022840"/>
    </source>
</evidence>
<dbReference type="Pfam" id="PF08264">
    <property type="entry name" value="Anticodon_1"/>
    <property type="match status" value="1"/>
</dbReference>
<dbReference type="InterPro" id="IPR013155">
    <property type="entry name" value="M/V/L/I-tRNA-synth_anticd-bd"/>
</dbReference>
<keyword evidence="4 12" id="KW-0436">Ligase</keyword>
<keyword evidence="7 12" id="KW-0648">Protein biosynthesis</keyword>
<comment type="function">
    <text evidence="12">Catalyzes the attachment of valine to tRNA(Val). As ValRS can inadvertently accommodate and process structurally similar amino acids such as threonine, to avoid such errors, it has a 'posttransfer' editing activity that hydrolyzes mischarged Thr-tRNA(Val) in a tRNA-dependent manner.</text>
</comment>
<dbReference type="Gene3D" id="3.40.50.620">
    <property type="entry name" value="HUPs"/>
    <property type="match status" value="2"/>
</dbReference>
<organism evidence="16">
    <name type="scientific">Dehalogenimonas sp. 4OHTPN</name>
    <dbReference type="NCBI Taxonomy" id="3166643"/>
    <lineage>
        <taxon>Bacteria</taxon>
        <taxon>Bacillati</taxon>
        <taxon>Chloroflexota</taxon>
        <taxon>Dehalococcoidia</taxon>
        <taxon>Dehalococcoidales</taxon>
        <taxon>Dehalococcoidaceae</taxon>
        <taxon>Dehalogenimonas</taxon>
    </lineage>
</organism>
<reference evidence="16" key="1">
    <citation type="submission" date="2024-06" db="EMBL/GenBank/DDBJ databases">
        <title>A Novel Isolate, Dehalogenimonas sp. Strain 4OHTPN, Dechlorinates Aromatic 4 Hydroxy chlorothalonil by a Novel Reductive Dehalogenase.</title>
        <authorList>
            <person name="Liu G."/>
        </authorList>
    </citation>
    <scope>NUCLEOTIDE SEQUENCE</scope>
    <source>
        <strain evidence="16">4OHTPN</strain>
    </source>
</reference>
<keyword evidence="6 12" id="KW-0067">ATP-binding</keyword>
<gene>
    <name evidence="12" type="primary">valS</name>
    <name evidence="16" type="ORF">ABV300_07705</name>
</gene>
<evidence type="ECO:0000256" key="3">
    <source>
        <dbReference type="ARBA" id="ARBA00022490"/>
    </source>
</evidence>
<dbReference type="SUPFAM" id="SSF50677">
    <property type="entry name" value="ValRS/IleRS/LeuRS editing domain"/>
    <property type="match status" value="1"/>
</dbReference>
<evidence type="ECO:0000256" key="4">
    <source>
        <dbReference type="ARBA" id="ARBA00022598"/>
    </source>
</evidence>
<comment type="subunit">
    <text evidence="2 12">Monomer.</text>
</comment>
<evidence type="ECO:0000259" key="15">
    <source>
        <dbReference type="Pfam" id="PF10458"/>
    </source>
</evidence>
<keyword evidence="3 12" id="KW-0963">Cytoplasm</keyword>
<dbReference type="InterPro" id="IPR037118">
    <property type="entry name" value="Val-tRNA_synth_C_sf"/>
</dbReference>
<dbReference type="InterPro" id="IPR010978">
    <property type="entry name" value="tRNA-bd_arm"/>
</dbReference>
<dbReference type="PANTHER" id="PTHR11946:SF93">
    <property type="entry name" value="VALINE--TRNA LIGASE, CHLOROPLASTIC_MITOCHONDRIAL 2"/>
    <property type="match status" value="1"/>
</dbReference>
<dbReference type="FunFam" id="3.90.740.10:FF:000005">
    <property type="entry name" value="Valine--tRNA ligase, mitochondrial"/>
    <property type="match status" value="1"/>
</dbReference>
<dbReference type="SUPFAM" id="SSF46589">
    <property type="entry name" value="tRNA-binding arm"/>
    <property type="match status" value="1"/>
</dbReference>
<evidence type="ECO:0000256" key="9">
    <source>
        <dbReference type="ARBA" id="ARBA00023146"/>
    </source>
</evidence>
<comment type="caution">
    <text evidence="12">Lacks conserved residue(s) required for the propagation of feature annotation.</text>
</comment>
<dbReference type="NCBIfam" id="NF004349">
    <property type="entry name" value="PRK05729.1"/>
    <property type="match status" value="1"/>
</dbReference>
<dbReference type="RefSeq" id="WP_353714283.1">
    <property type="nucleotide sequence ID" value="NZ_CP159307.1"/>
</dbReference>
<dbReference type="Gene3D" id="3.90.740.10">
    <property type="entry name" value="Valyl/Leucyl/Isoleucyl-tRNA synthetase, editing domain"/>
    <property type="match status" value="1"/>
</dbReference>
<evidence type="ECO:0000313" key="16">
    <source>
        <dbReference type="EMBL" id="XCH33028.1"/>
    </source>
</evidence>
<dbReference type="InterPro" id="IPR014729">
    <property type="entry name" value="Rossmann-like_a/b/a_fold"/>
</dbReference>
<feature type="short sequence motif" description="'HIGH' region" evidence="12">
    <location>
        <begin position="50"/>
        <end position="60"/>
    </location>
</feature>
<keyword evidence="8 12" id="KW-0175">Coiled coil</keyword>
<accession>A0AAU8G9D4</accession>
<dbReference type="InterPro" id="IPR002303">
    <property type="entry name" value="Valyl-tRNA_ligase"/>
</dbReference>
<feature type="binding site" evidence="12">
    <location>
        <position position="533"/>
    </location>
    <ligand>
        <name>ATP</name>
        <dbReference type="ChEBI" id="CHEBI:30616"/>
    </ligand>
</feature>
<evidence type="ECO:0000259" key="14">
    <source>
        <dbReference type="Pfam" id="PF08264"/>
    </source>
</evidence>
<dbReference type="HAMAP" id="MF_02004">
    <property type="entry name" value="Val_tRNA_synth_type1"/>
    <property type="match status" value="1"/>
</dbReference>
<dbReference type="InterPro" id="IPR009008">
    <property type="entry name" value="Val/Leu/Ile-tRNA-synth_edit"/>
</dbReference>
<dbReference type="EC" id="6.1.1.9" evidence="12"/>
<keyword evidence="5 12" id="KW-0547">Nucleotide-binding</keyword>
<comment type="domain">
    <text evidence="12">ValRS has two distinct active sites: one for aminoacylation and one for editing. The misactivated threonine is translocated from the active site to the editing site.</text>
</comment>
<protein>
    <recommendedName>
        <fullName evidence="12">Valine--tRNA ligase</fullName>
        <ecNumber evidence="12">6.1.1.9</ecNumber>
    </recommendedName>
    <alternativeName>
        <fullName evidence="12">Valyl-tRNA synthetase</fullName>
        <shortName evidence="12">ValRS</shortName>
    </alternativeName>
</protein>
<evidence type="ECO:0000256" key="2">
    <source>
        <dbReference type="ARBA" id="ARBA00011245"/>
    </source>
</evidence>
<comment type="subcellular location">
    <subcellularLocation>
        <location evidence="1 12">Cytoplasm</location>
    </subcellularLocation>
</comment>
<feature type="domain" description="Aminoacyl-tRNA synthetase class Ia" evidence="13">
    <location>
        <begin position="21"/>
        <end position="569"/>
    </location>
</feature>
<evidence type="ECO:0000256" key="7">
    <source>
        <dbReference type="ARBA" id="ARBA00022917"/>
    </source>
</evidence>
<dbReference type="GO" id="GO:0005829">
    <property type="term" value="C:cytosol"/>
    <property type="evidence" value="ECO:0007669"/>
    <property type="project" value="TreeGrafter"/>
</dbReference>
<dbReference type="SUPFAM" id="SSF52374">
    <property type="entry name" value="Nucleotidylyl transferase"/>
    <property type="match status" value="1"/>
</dbReference>
<dbReference type="NCBIfam" id="TIGR00422">
    <property type="entry name" value="valS"/>
    <property type="match status" value="1"/>
</dbReference>
<dbReference type="Gene3D" id="1.10.730.10">
    <property type="entry name" value="Isoleucyl-tRNA Synthetase, Domain 1"/>
    <property type="match status" value="1"/>
</dbReference>
<dbReference type="InterPro" id="IPR009080">
    <property type="entry name" value="tRNAsynth_Ia_anticodon-bd"/>
</dbReference>
<evidence type="ECO:0000259" key="13">
    <source>
        <dbReference type="Pfam" id="PF00133"/>
    </source>
</evidence>
<dbReference type="CDD" id="cd07962">
    <property type="entry name" value="Anticodon_Ia_Val"/>
    <property type="match status" value="1"/>
</dbReference>
<dbReference type="SUPFAM" id="SSF47323">
    <property type="entry name" value="Anticodon-binding domain of a subclass of class I aminoacyl-tRNA synthetases"/>
    <property type="match status" value="1"/>
</dbReference>
<dbReference type="Pfam" id="PF00133">
    <property type="entry name" value="tRNA-synt_1"/>
    <property type="match status" value="1"/>
</dbReference>
<dbReference type="PROSITE" id="PS00178">
    <property type="entry name" value="AA_TRNA_LIGASE_I"/>
    <property type="match status" value="1"/>
</dbReference>
<comment type="domain">
    <text evidence="12">The C-terminal coiled-coil domain is crucial for aminoacylation activity.</text>
</comment>
<sequence length="880" mass="100136">MTDIPAPELSKAYDPSQVEEKWYKFWMEQGYFKPVIDRNKKPFVIIMPPPNVTGELHLGHALTATLEDIMIRWHRMKGEPTLWLPGVDHAGIAAQVVVERMLAKEKKTKYDLGREAFTRRMWEWANSCRETIRKQHMKLGASCDWDREVFTLDEGPSLAVRTTFKNLYDKGLIYRGERIINWCPRCHTAISDLEVDHKDLSGHLWHIKYPLADDPTRFVTVATTRPETMLGDVAVAVHPDDERYRDLVGRTLLLPLVDREIPIVADSVVDMTFGTGAVKTTPAHDPTDFDIASRHNLPLLNIFNDDATLNKNAGRFAGMDRYAARKIIAEELARMGLLALVQDYSHSVGHCQRCATVTEPLASRQWFVRMEALAKPAIEAVTSGRIKILPERFIKQYLNWMENIRDWCISRQLWWGHRIPVWYCRSCGEVIVSIDFPTQCTKCRSTDIEQDPDVLDTWFSSGLWPHSTLGWPNKTADLDYFYPTTVMETGYDILTFWVSRMITMGLENTGKIPFDTVYLHGLIRDEKGEKMSKVKGNVLNPLALIDKFGTDALRFGITTGNSPGNDIKLSENRLEAGRNFANKLHNAGRFVIAALAKAEKVPPVYPRDLPAEDRWILSRLSRTISQVAAYMEDLQFGEAERTVHDFIWGEFCDWYIELAKIRLQSGTLPSPVSVLLKILDESLRLLHPFMPFVTEELWQHLRKYLTNPPESIMVADYPKADKAVVDAAAEALVEELIEAVRAIRNVRAEHKVEAGRWIAAEIHAGELKASLDRYRATIETLVRVRPFEIIADRFIGESDMARIVLVLKDLEVVLPLSGMIDQEAESRRQATELAETESQVARLSAMLSNADFLAKAPPLVVAKEKAKLEALQDKLKRLKG</sequence>
<dbReference type="PRINTS" id="PR00986">
    <property type="entry name" value="TRNASYNTHVAL"/>
</dbReference>
<evidence type="ECO:0000256" key="12">
    <source>
        <dbReference type="HAMAP-Rule" id="MF_02004"/>
    </source>
</evidence>
<dbReference type="GO" id="GO:0004832">
    <property type="term" value="F:valine-tRNA ligase activity"/>
    <property type="evidence" value="ECO:0007669"/>
    <property type="project" value="UniProtKB-UniRule"/>
</dbReference>
<dbReference type="AlphaFoldDB" id="A0AAU8G9D4"/>
<dbReference type="InterPro" id="IPR033705">
    <property type="entry name" value="Anticodon_Ia_Val"/>
</dbReference>
<evidence type="ECO:0000256" key="8">
    <source>
        <dbReference type="ARBA" id="ARBA00023054"/>
    </source>
</evidence>
<evidence type="ECO:0000256" key="5">
    <source>
        <dbReference type="ARBA" id="ARBA00022741"/>
    </source>
</evidence>
<name>A0AAU8G9D4_9CHLR</name>
<dbReference type="EMBL" id="CP159307">
    <property type="protein sequence ID" value="XCH33028.1"/>
    <property type="molecule type" value="Genomic_DNA"/>
</dbReference>
<dbReference type="InterPro" id="IPR019499">
    <property type="entry name" value="Val-tRNA_synth_tRNA-bd"/>
</dbReference>
<dbReference type="FunFam" id="1.10.287.380:FF:000001">
    <property type="entry name" value="Valine--tRNA ligase"/>
    <property type="match status" value="1"/>
</dbReference>
<feature type="domain" description="Methionyl/Valyl/Leucyl/Isoleucyl-tRNA synthetase anticodon-binding" evidence="14">
    <location>
        <begin position="613"/>
        <end position="755"/>
    </location>
</feature>
<comment type="catalytic activity">
    <reaction evidence="10 12">
        <text>tRNA(Val) + L-valine + ATP = L-valyl-tRNA(Val) + AMP + diphosphate</text>
        <dbReference type="Rhea" id="RHEA:10704"/>
        <dbReference type="Rhea" id="RHEA-COMP:9672"/>
        <dbReference type="Rhea" id="RHEA-COMP:9708"/>
        <dbReference type="ChEBI" id="CHEBI:30616"/>
        <dbReference type="ChEBI" id="CHEBI:33019"/>
        <dbReference type="ChEBI" id="CHEBI:57762"/>
        <dbReference type="ChEBI" id="CHEBI:78442"/>
        <dbReference type="ChEBI" id="CHEBI:78537"/>
        <dbReference type="ChEBI" id="CHEBI:456215"/>
        <dbReference type="EC" id="6.1.1.9"/>
    </reaction>
</comment>
<dbReference type="FunFam" id="3.40.50.620:FF:000098">
    <property type="entry name" value="Valine--tRNA ligase"/>
    <property type="match status" value="1"/>
</dbReference>
<dbReference type="GO" id="GO:0002161">
    <property type="term" value="F:aminoacyl-tRNA deacylase activity"/>
    <property type="evidence" value="ECO:0007669"/>
    <property type="project" value="InterPro"/>
</dbReference>
<dbReference type="InterPro" id="IPR002300">
    <property type="entry name" value="aa-tRNA-synth_Ia"/>
</dbReference>
<evidence type="ECO:0000256" key="10">
    <source>
        <dbReference type="ARBA" id="ARBA00047552"/>
    </source>
</evidence>
<dbReference type="FunFam" id="3.40.50.620:FF:000032">
    <property type="entry name" value="Valine--tRNA ligase"/>
    <property type="match status" value="1"/>
</dbReference>
<dbReference type="InterPro" id="IPR001412">
    <property type="entry name" value="aa-tRNA-synth_I_CS"/>
</dbReference>
<dbReference type="FunFam" id="1.10.730.10:FF:000014">
    <property type="entry name" value="Valine--tRNA ligase"/>
    <property type="match status" value="1"/>
</dbReference>
<dbReference type="CDD" id="cd00817">
    <property type="entry name" value="ValRS_core"/>
    <property type="match status" value="1"/>
</dbReference>
<comment type="similarity">
    <text evidence="11 12">Belongs to the class-I aminoacyl-tRNA synthetase family. ValS type 1 subfamily.</text>
</comment>
<evidence type="ECO:0000256" key="11">
    <source>
        <dbReference type="ARBA" id="ARBA00060830"/>
    </source>
</evidence>